<feature type="transmembrane region" description="Helical" evidence="10">
    <location>
        <begin position="348"/>
        <end position="374"/>
    </location>
</feature>
<feature type="binding site" evidence="6">
    <location>
        <position position="323"/>
    </location>
    <ligand>
        <name>Na(+)</name>
        <dbReference type="ChEBI" id="CHEBI:29101"/>
        <label>1</label>
    </ligand>
</feature>
<reference evidence="11" key="2">
    <citation type="submission" date="2025-09" db="UniProtKB">
        <authorList>
            <consortium name="Ensembl"/>
        </authorList>
    </citation>
    <scope>IDENTIFICATION</scope>
</reference>
<keyword evidence="6" id="KW-0479">Metal-binding</keyword>
<keyword evidence="5 10" id="KW-0472">Membrane</keyword>
<dbReference type="GO" id="GO:0046872">
    <property type="term" value="F:metal ion binding"/>
    <property type="evidence" value="ECO:0007669"/>
    <property type="project" value="UniProtKB-KW"/>
</dbReference>
<feature type="transmembrane region" description="Helical" evidence="10">
    <location>
        <begin position="119"/>
        <end position="139"/>
    </location>
</feature>
<accession>A0A3Q3MTE9</accession>
<dbReference type="Ensembl" id="ENSLBET00000025394.1">
    <property type="protein sequence ID" value="ENSLBEP00000024140.1"/>
    <property type="gene ID" value="ENSLBEG00000018468.1"/>
</dbReference>
<feature type="binding site" evidence="6">
    <location>
        <position position="420"/>
    </location>
    <ligand>
        <name>Na(+)</name>
        <dbReference type="ChEBI" id="CHEBI:29101"/>
        <label>1</label>
    </ligand>
</feature>
<feature type="transmembrane region" description="Helical" evidence="10">
    <location>
        <begin position="486"/>
        <end position="505"/>
    </location>
</feature>
<organism evidence="11 12">
    <name type="scientific">Labrus bergylta</name>
    <name type="common">ballan wrasse</name>
    <dbReference type="NCBI Taxonomy" id="56723"/>
    <lineage>
        <taxon>Eukaryota</taxon>
        <taxon>Metazoa</taxon>
        <taxon>Chordata</taxon>
        <taxon>Craniata</taxon>
        <taxon>Vertebrata</taxon>
        <taxon>Euteleostomi</taxon>
        <taxon>Actinopterygii</taxon>
        <taxon>Neopterygii</taxon>
        <taxon>Teleostei</taxon>
        <taxon>Neoteleostei</taxon>
        <taxon>Acanthomorphata</taxon>
        <taxon>Eupercaria</taxon>
        <taxon>Labriformes</taxon>
        <taxon>Labridae</taxon>
        <taxon>Labrus</taxon>
    </lineage>
</organism>
<feature type="binding site" evidence="6">
    <location>
        <position position="45"/>
    </location>
    <ligand>
        <name>Na(+)</name>
        <dbReference type="ChEBI" id="CHEBI:29101"/>
        <label>1</label>
    </ligand>
</feature>
<dbReference type="InParanoid" id="A0A3Q3MTE9"/>
<evidence type="ECO:0000256" key="3">
    <source>
        <dbReference type="ARBA" id="ARBA00022692"/>
    </source>
</evidence>
<dbReference type="Pfam" id="PF00209">
    <property type="entry name" value="SNF"/>
    <property type="match status" value="1"/>
</dbReference>
<dbReference type="InterPro" id="IPR000175">
    <property type="entry name" value="Na/ntran_symport"/>
</dbReference>
<keyword evidence="8" id="KW-0769">Symport</keyword>
<dbReference type="PROSITE" id="PS00610">
    <property type="entry name" value="NA_NEUROTRAN_SYMP_1"/>
    <property type="match status" value="1"/>
</dbReference>
<keyword evidence="4 10" id="KW-1133">Transmembrane helix</keyword>
<feature type="binding site" evidence="6">
    <location>
        <position position="423"/>
    </location>
    <ligand>
        <name>Na(+)</name>
        <dbReference type="ChEBI" id="CHEBI:29101"/>
        <label>1</label>
    </ligand>
</feature>
<comment type="subcellular location">
    <subcellularLocation>
        <location evidence="1">Membrane</location>
        <topology evidence="1">Multi-pass membrane protein</topology>
    </subcellularLocation>
</comment>
<evidence type="ECO:0000256" key="1">
    <source>
        <dbReference type="ARBA" id="ARBA00004141"/>
    </source>
</evidence>
<feature type="transmembrane region" description="Helical" evidence="10">
    <location>
        <begin position="65"/>
        <end position="85"/>
    </location>
</feature>
<feature type="transmembrane region" description="Helical" evidence="10">
    <location>
        <begin position="452"/>
        <end position="480"/>
    </location>
</feature>
<dbReference type="RefSeq" id="XP_065807164.1">
    <property type="nucleotide sequence ID" value="XM_065951092.1"/>
</dbReference>
<evidence type="ECO:0000256" key="4">
    <source>
        <dbReference type="ARBA" id="ARBA00022989"/>
    </source>
</evidence>
<evidence type="ECO:0000256" key="2">
    <source>
        <dbReference type="ARBA" id="ARBA00022448"/>
    </source>
</evidence>
<evidence type="ECO:0000313" key="11">
    <source>
        <dbReference type="Ensembl" id="ENSLBEP00000024140.1"/>
    </source>
</evidence>
<feature type="transmembrane region" description="Helical" evidence="10">
    <location>
        <begin position="267"/>
        <end position="287"/>
    </location>
</feature>
<dbReference type="Proteomes" id="UP000261660">
    <property type="component" value="Unplaced"/>
</dbReference>
<keyword evidence="7" id="KW-1015">Disulfide bond</keyword>
<dbReference type="GeneTree" id="ENSGT00940000161075"/>
<feature type="transmembrane region" description="Helical" evidence="10">
    <location>
        <begin position="408"/>
        <end position="432"/>
    </location>
</feature>
<dbReference type="GeneID" id="109998110"/>
<feature type="transmembrane region" description="Helical" evidence="10">
    <location>
        <begin position="238"/>
        <end position="261"/>
    </location>
</feature>
<keyword evidence="2 8" id="KW-0813">Transport</keyword>
<keyword evidence="6" id="KW-0915">Sodium</keyword>
<dbReference type="AlphaFoldDB" id="A0A3Q3MTE9"/>
<evidence type="ECO:0000256" key="10">
    <source>
        <dbReference type="SAM" id="Phobius"/>
    </source>
</evidence>
<dbReference type="PRINTS" id="PR00176">
    <property type="entry name" value="NANEUSMPORT"/>
</dbReference>
<reference evidence="11" key="1">
    <citation type="submission" date="2025-08" db="UniProtKB">
        <authorList>
            <consortium name="Ensembl"/>
        </authorList>
    </citation>
    <scope>IDENTIFICATION</scope>
</reference>
<evidence type="ECO:0000256" key="6">
    <source>
        <dbReference type="PIRSR" id="PIRSR600175-1"/>
    </source>
</evidence>
<dbReference type="CDD" id="cd11496">
    <property type="entry name" value="SLC6sbd-TauT-like"/>
    <property type="match status" value="1"/>
</dbReference>
<feature type="compositionally biased region" description="Basic and acidic residues" evidence="9">
    <location>
        <begin position="14"/>
        <end position="28"/>
    </location>
</feature>
<dbReference type="PANTHER" id="PTHR11616">
    <property type="entry name" value="SODIUM/CHLORIDE DEPENDENT TRANSPORTER"/>
    <property type="match status" value="1"/>
</dbReference>
<dbReference type="GO" id="GO:0042995">
    <property type="term" value="C:cell projection"/>
    <property type="evidence" value="ECO:0007669"/>
    <property type="project" value="TreeGrafter"/>
</dbReference>
<name>A0A3Q3MTE9_9LABR</name>
<feature type="disulfide bond" evidence="7">
    <location>
        <begin position="151"/>
        <end position="160"/>
    </location>
</feature>
<evidence type="ECO:0000256" key="7">
    <source>
        <dbReference type="PIRSR" id="PIRSR600175-2"/>
    </source>
</evidence>
<keyword evidence="12" id="KW-1185">Reference proteome</keyword>
<proteinExistence type="inferred from homology"/>
<feature type="transmembrane region" description="Helical" evidence="10">
    <location>
        <begin position="564"/>
        <end position="584"/>
    </location>
</feature>
<evidence type="ECO:0000313" key="12">
    <source>
        <dbReference type="Proteomes" id="UP000261660"/>
    </source>
</evidence>
<dbReference type="PANTHER" id="PTHR11616:SF280">
    <property type="entry name" value="TRANSPORTER"/>
    <property type="match status" value="1"/>
</dbReference>
<feature type="binding site" evidence="6">
    <location>
        <position position="52"/>
    </location>
    <ligand>
        <name>Na(+)</name>
        <dbReference type="ChEBI" id="CHEBI:29101"/>
        <label>1</label>
    </ligand>
</feature>
<dbReference type="GO" id="GO:0005886">
    <property type="term" value="C:plasma membrane"/>
    <property type="evidence" value="ECO:0007669"/>
    <property type="project" value="TreeGrafter"/>
</dbReference>
<evidence type="ECO:0000256" key="5">
    <source>
        <dbReference type="ARBA" id="ARBA00023136"/>
    </source>
</evidence>
<dbReference type="GO" id="GO:0005332">
    <property type="term" value="F:gamma-aminobutyric acid:sodium:chloride symporter activity"/>
    <property type="evidence" value="ECO:0007669"/>
    <property type="project" value="TreeGrafter"/>
</dbReference>
<sequence length="643" mass="72233">MTMTEETATGAPTRDPRQDKQIPEEGVKPRGKWANNTEFLLSMAGEIIGLGNVWRFPYLCYKNGGGVFLIPYVVFLFFCGIPVFFLETALGQYTSEGGVTAWRKICPMFEGVGIASQVIVLYLNIYYIVVLAWAILYLYNSFKSPLPWSTCDNPWNTDLCHGHYSHFANPHLYQPGSNWSFLNNLTSLDYFDYLPDMNLTDHQEFGNATDSTFVRTSEMEFWMNRVLRISDDMSLGKVHWDLAVCLLIAWVVCYICIFKGIRSTGKVVYFTATFPYVILLILFFRGVTLPGAGDGLKYYLMPDFSKLGDPSIWRDAGTQVFFSYAVCQGVLTSLGSYNKYNNNCYRDCLALCCLNSATSIFAGFAVFSVLGFMAHELGVPMENVVESGPGLAFIAYPRALSMLPGSSFWAILFFLMLIFLGLDTQFVCVESLSTALTDMFPRYLRRRGGREVLVLVIVVVCFLLGLPLITEGGIVLFTLIDNYGPSGISLLFIACFETIVIAWVYGADRFCDNIEDMIGYAPTRVLKYCWLFITPTICGITLLYDLSETQPLAVYEYYPGAWGTTFGSVLILTPLMCIPVFIFVRLCKNPDNMMTPSSDLRQAQPHKPILTLCGKVIFKAQGKPNRSVYEVDDKMMMEEPGSV</sequence>
<feature type="transmembrane region" description="Helical" evidence="10">
    <location>
        <begin position="525"/>
        <end position="544"/>
    </location>
</feature>
<protein>
    <recommendedName>
        <fullName evidence="8">Transporter</fullName>
    </recommendedName>
</protein>
<evidence type="ECO:0000256" key="9">
    <source>
        <dbReference type="SAM" id="MobiDB-lite"/>
    </source>
</evidence>
<keyword evidence="3 8" id="KW-0812">Transmembrane</keyword>
<comment type="similarity">
    <text evidence="8">Belongs to the sodium:neurotransmitter symporter (SNF) (TC 2.A.22) family.</text>
</comment>
<feature type="binding site" evidence="6">
    <location>
        <position position="355"/>
    </location>
    <ligand>
        <name>Na(+)</name>
        <dbReference type="ChEBI" id="CHEBI:29101"/>
        <label>1</label>
    </ligand>
</feature>
<feature type="region of interest" description="Disordered" evidence="9">
    <location>
        <begin position="1"/>
        <end position="30"/>
    </location>
</feature>
<evidence type="ECO:0000256" key="8">
    <source>
        <dbReference type="RuleBase" id="RU003732"/>
    </source>
</evidence>
<dbReference type="SUPFAM" id="SSF161070">
    <property type="entry name" value="SNF-like"/>
    <property type="match status" value="1"/>
</dbReference>
<dbReference type="PROSITE" id="PS50267">
    <property type="entry name" value="NA_NEUROTRAN_SYMP_3"/>
    <property type="match status" value="1"/>
</dbReference>
<dbReference type="InterPro" id="IPR037272">
    <property type="entry name" value="SNS_sf"/>
</dbReference>